<dbReference type="EMBL" id="CBME010000396">
    <property type="protein sequence ID" value="CEG02678.1"/>
    <property type="molecule type" value="Genomic_DNA"/>
</dbReference>
<evidence type="ECO:0000256" key="1">
    <source>
        <dbReference type="SAM" id="MobiDB-lite"/>
    </source>
</evidence>
<sequence length="108" mass="12450">MWEDEWAAAPEGTWVPDDIFLPRDEAFWLAPNPYIDTQTGCWSCGLAPVRSSQTDIGNYPILTFVSDRRNFGDEGGEEEETPRRRNGRRNPGKCPFVSRRKTLLQEHH</sequence>
<reference evidence="2" key="1">
    <citation type="submission" date="2013-05" db="EMBL/GenBank/DDBJ databases">
        <title>Draft genome sequences of six wheat associated Fusarium spp. isolates.</title>
        <authorList>
            <person name="Moolhuijzen P.M."/>
            <person name="Manners J.M."/>
            <person name="Wilcox S."/>
            <person name="Bellgard M.I."/>
            <person name="Gardiner D.M."/>
        </authorList>
    </citation>
    <scope>NUCLEOTIDE SEQUENCE</scope>
    <source>
        <strain evidence="2">CS3487</strain>
        <strain evidence="2">CS3487</strain>
    </source>
</reference>
<evidence type="ECO:0000313" key="2">
    <source>
        <dbReference type="EMBL" id="CEG02678.1"/>
    </source>
</evidence>
<name>A0A096PD96_FUSPS</name>
<protein>
    <submittedName>
        <fullName evidence="2">WGS project CBME000000000 data, contig CS3487_c000398</fullName>
    </submittedName>
</protein>
<accession>A0A096PD96</accession>
<organism evidence="2">
    <name type="scientific">Fusarium pseudograminearum CS3487</name>
    <dbReference type="NCBI Taxonomy" id="1318458"/>
    <lineage>
        <taxon>Eukaryota</taxon>
        <taxon>Fungi</taxon>
        <taxon>Dikarya</taxon>
        <taxon>Ascomycota</taxon>
        <taxon>Pezizomycotina</taxon>
        <taxon>Sordariomycetes</taxon>
        <taxon>Hypocreomycetidae</taxon>
        <taxon>Hypocreales</taxon>
        <taxon>Nectriaceae</taxon>
        <taxon>Fusarium</taxon>
    </lineage>
</organism>
<comment type="caution">
    <text evidence="2">The sequence shown here is derived from an EMBL/GenBank/DDBJ whole genome shotgun (WGS) entry which is preliminary data.</text>
</comment>
<dbReference type="AlphaFoldDB" id="A0A096PD96"/>
<feature type="region of interest" description="Disordered" evidence="1">
    <location>
        <begin position="68"/>
        <end position="95"/>
    </location>
</feature>
<gene>
    <name evidence="2" type="ORF">BN848_0024880</name>
</gene>
<proteinExistence type="predicted"/>